<dbReference type="EMBL" id="AMQM01002958">
    <property type="status" value="NOT_ANNOTATED_CDS"/>
    <property type="molecule type" value="Genomic_DNA"/>
</dbReference>
<dbReference type="EnsemblMetazoa" id="HelroT73566">
    <property type="protein sequence ID" value="HelroP73566"/>
    <property type="gene ID" value="HelroG73566"/>
</dbReference>
<dbReference type="KEGG" id="hro:HELRODRAFT_73566"/>
<evidence type="ECO:0000313" key="3">
    <source>
        <dbReference type="EMBL" id="ESO09427.1"/>
    </source>
</evidence>
<evidence type="ECO:0000313" key="5">
    <source>
        <dbReference type="Proteomes" id="UP000015101"/>
    </source>
</evidence>
<keyword evidence="1" id="KW-0727">SH2 domain</keyword>
<dbReference type="CTD" id="20214907"/>
<reference evidence="3 5" key="2">
    <citation type="journal article" date="2013" name="Nature">
        <title>Insights into bilaterian evolution from three spiralian genomes.</title>
        <authorList>
            <person name="Simakov O."/>
            <person name="Marletaz F."/>
            <person name="Cho S.J."/>
            <person name="Edsinger-Gonzales E."/>
            <person name="Havlak P."/>
            <person name="Hellsten U."/>
            <person name="Kuo D.H."/>
            <person name="Larsson T."/>
            <person name="Lv J."/>
            <person name="Arendt D."/>
            <person name="Savage R."/>
            <person name="Osoegawa K."/>
            <person name="de Jong P."/>
            <person name="Grimwood J."/>
            <person name="Chapman J.A."/>
            <person name="Shapiro H."/>
            <person name="Aerts A."/>
            <person name="Otillar R.P."/>
            <person name="Terry A.Y."/>
            <person name="Boore J.L."/>
            <person name="Grigoriev I.V."/>
            <person name="Lindberg D.R."/>
            <person name="Seaver E.C."/>
            <person name="Weisblat D.A."/>
            <person name="Putnam N.H."/>
            <person name="Rokhsar D.S."/>
        </authorList>
    </citation>
    <scope>NUCLEOTIDE SEQUENCE</scope>
</reference>
<dbReference type="InterPro" id="IPR043539">
    <property type="entry name" value="Grb2-like"/>
</dbReference>
<dbReference type="Gene3D" id="3.30.505.10">
    <property type="entry name" value="SH2 domain"/>
    <property type="match status" value="1"/>
</dbReference>
<reference evidence="4" key="3">
    <citation type="submission" date="2015-06" db="UniProtKB">
        <authorList>
            <consortium name="EnsemblMetazoa"/>
        </authorList>
    </citation>
    <scope>IDENTIFICATION</scope>
</reference>
<dbReference type="InParanoid" id="T1G1F9"/>
<dbReference type="Proteomes" id="UP000015101">
    <property type="component" value="Unassembled WGS sequence"/>
</dbReference>
<reference evidence="5" key="1">
    <citation type="submission" date="2012-12" db="EMBL/GenBank/DDBJ databases">
        <authorList>
            <person name="Hellsten U."/>
            <person name="Grimwood J."/>
            <person name="Chapman J.A."/>
            <person name="Shapiro H."/>
            <person name="Aerts A."/>
            <person name="Otillar R.P."/>
            <person name="Terry A.Y."/>
            <person name="Boore J.L."/>
            <person name="Simakov O."/>
            <person name="Marletaz F."/>
            <person name="Cho S.-J."/>
            <person name="Edsinger-Gonzales E."/>
            <person name="Havlak P."/>
            <person name="Kuo D.-H."/>
            <person name="Larsson T."/>
            <person name="Lv J."/>
            <person name="Arendt D."/>
            <person name="Savage R."/>
            <person name="Osoegawa K."/>
            <person name="de Jong P."/>
            <person name="Lindberg D.R."/>
            <person name="Seaver E.C."/>
            <person name="Weisblat D.A."/>
            <person name="Putnam N.H."/>
            <person name="Grigoriev I.V."/>
            <person name="Rokhsar D.S."/>
        </authorList>
    </citation>
    <scope>NUCLEOTIDE SEQUENCE</scope>
</reference>
<evidence type="ECO:0000259" key="2">
    <source>
        <dbReference type="PROSITE" id="PS50001"/>
    </source>
</evidence>
<name>T1G1F9_HELRO</name>
<dbReference type="SMART" id="SM00252">
    <property type="entry name" value="SH2"/>
    <property type="match status" value="1"/>
</dbReference>
<protein>
    <recommendedName>
        <fullName evidence="2">SH2 domain-containing protein</fullName>
    </recommendedName>
</protein>
<evidence type="ECO:0000256" key="1">
    <source>
        <dbReference type="PROSITE-ProRule" id="PRU00191"/>
    </source>
</evidence>
<gene>
    <name evidence="4" type="primary">20214907</name>
    <name evidence="3" type="ORF">HELRODRAFT_73566</name>
</gene>
<organism evidence="4 5">
    <name type="scientific">Helobdella robusta</name>
    <name type="common">Californian leech</name>
    <dbReference type="NCBI Taxonomy" id="6412"/>
    <lineage>
        <taxon>Eukaryota</taxon>
        <taxon>Metazoa</taxon>
        <taxon>Spiralia</taxon>
        <taxon>Lophotrochozoa</taxon>
        <taxon>Annelida</taxon>
        <taxon>Clitellata</taxon>
        <taxon>Hirudinea</taxon>
        <taxon>Rhynchobdellida</taxon>
        <taxon>Glossiphoniidae</taxon>
        <taxon>Helobdella</taxon>
    </lineage>
</organism>
<dbReference type="AlphaFoldDB" id="T1G1F9"/>
<dbReference type="OrthoDB" id="10255964at2759"/>
<proteinExistence type="predicted"/>
<feature type="domain" description="SH2" evidence="2">
    <location>
        <begin position="1"/>
        <end position="99"/>
    </location>
</feature>
<dbReference type="HOGENOM" id="CLU_073617_2_0_1"/>
<dbReference type="PROSITE" id="PS50001">
    <property type="entry name" value="SH2"/>
    <property type="match status" value="1"/>
</dbReference>
<accession>T1G1F9</accession>
<dbReference type="InterPro" id="IPR000980">
    <property type="entry name" value="SH2"/>
</dbReference>
<dbReference type="GeneID" id="20214907"/>
<dbReference type="PRINTS" id="PR00401">
    <property type="entry name" value="SH2DOMAIN"/>
</dbReference>
<dbReference type="EMBL" id="KB095959">
    <property type="protein sequence ID" value="ESO09427.1"/>
    <property type="molecule type" value="Genomic_DNA"/>
</dbReference>
<sequence>WFVGGIKRNEAQDLLLERNSTGAYTQRDGAFLVRPSEAVKGDFSVSVKFADQVQHFKILRDTGGYYVWSTRFDSINELIKFHRTSSISRTQTIYLQDMNRVCWVFTLYS</sequence>
<dbReference type="InterPro" id="IPR036860">
    <property type="entry name" value="SH2_dom_sf"/>
</dbReference>
<evidence type="ECO:0000313" key="4">
    <source>
        <dbReference type="EnsemblMetazoa" id="HelroP73566"/>
    </source>
</evidence>
<dbReference type="PANTHER" id="PTHR46037">
    <property type="entry name" value="PROTEIN ENHANCER OF SEVENLESS 2B"/>
    <property type="match status" value="1"/>
</dbReference>
<dbReference type="OMA" id="SACCRWF"/>
<dbReference type="SUPFAM" id="SSF55550">
    <property type="entry name" value="SH2 domain"/>
    <property type="match status" value="1"/>
</dbReference>
<keyword evidence="5" id="KW-1185">Reference proteome</keyword>
<dbReference type="Pfam" id="PF00017">
    <property type="entry name" value="SH2"/>
    <property type="match status" value="1"/>
</dbReference>
<dbReference type="CDD" id="cd09941">
    <property type="entry name" value="SH2_Grb2_like"/>
    <property type="match status" value="1"/>
</dbReference>
<dbReference type="STRING" id="6412.T1G1F9"/>
<dbReference type="RefSeq" id="XP_009012520.1">
    <property type="nucleotide sequence ID" value="XM_009014272.1"/>
</dbReference>
<dbReference type="eggNOG" id="KOG3601">
    <property type="taxonomic scope" value="Eukaryota"/>
</dbReference>